<reference evidence="2" key="1">
    <citation type="submission" date="2016-11" db="EMBL/GenBank/DDBJ databases">
        <authorList>
            <person name="Varghese N."/>
            <person name="Submissions S."/>
        </authorList>
    </citation>
    <scope>NUCLEOTIDE SEQUENCE [LARGE SCALE GENOMIC DNA]</scope>
    <source>
        <strain evidence="2">DSM 22623</strain>
    </source>
</reference>
<name>A0A1M6JNG0_9FLAO</name>
<dbReference type="STRING" id="570521.SAMN04488508_109158"/>
<dbReference type="OrthoDB" id="1271946at2"/>
<organism evidence="1 2">
    <name type="scientific">Aquimarina spongiae</name>
    <dbReference type="NCBI Taxonomy" id="570521"/>
    <lineage>
        <taxon>Bacteria</taxon>
        <taxon>Pseudomonadati</taxon>
        <taxon>Bacteroidota</taxon>
        <taxon>Flavobacteriia</taxon>
        <taxon>Flavobacteriales</taxon>
        <taxon>Flavobacteriaceae</taxon>
        <taxon>Aquimarina</taxon>
    </lineage>
</organism>
<dbReference type="RefSeq" id="WP_073320016.1">
    <property type="nucleotide sequence ID" value="NZ_FQYP01000009.1"/>
</dbReference>
<keyword evidence="2" id="KW-1185">Reference proteome</keyword>
<evidence type="ECO:0000313" key="2">
    <source>
        <dbReference type="Proteomes" id="UP000184432"/>
    </source>
</evidence>
<dbReference type="Proteomes" id="UP000184432">
    <property type="component" value="Unassembled WGS sequence"/>
</dbReference>
<evidence type="ECO:0000313" key="1">
    <source>
        <dbReference type="EMBL" id="SHJ48168.1"/>
    </source>
</evidence>
<accession>A0A1M6JNG0</accession>
<proteinExistence type="predicted"/>
<gene>
    <name evidence="1" type="ORF">SAMN04488508_109158</name>
</gene>
<dbReference type="AlphaFoldDB" id="A0A1M6JNG0"/>
<dbReference type="EMBL" id="FQYP01000009">
    <property type="protein sequence ID" value="SHJ48168.1"/>
    <property type="molecule type" value="Genomic_DNA"/>
</dbReference>
<protein>
    <submittedName>
        <fullName evidence="1">Uncharacterized protein</fullName>
    </submittedName>
</protein>
<sequence>MKRIEEKIHSIKPVSYGKDKFINKELEPSAKTFYVCRNCKTENEIEIEPYKTGFPFFEIYRNKLIDESIILDSGMASKSIRQSEYLGEYLVLNLPTLYFKTSCKNCNSDHMVVFGCGESQPGKQICKISGVWNIPETTKLL</sequence>